<accession>A0AAW2FXV1</accession>
<keyword evidence="3" id="KW-1185">Reference proteome</keyword>
<dbReference type="Proteomes" id="UP001430953">
    <property type="component" value="Unassembled WGS sequence"/>
</dbReference>
<feature type="region of interest" description="Disordered" evidence="1">
    <location>
        <begin position="111"/>
        <end position="133"/>
    </location>
</feature>
<comment type="caution">
    <text evidence="2">The sequence shown here is derived from an EMBL/GenBank/DDBJ whole genome shotgun (WGS) entry which is preliminary data.</text>
</comment>
<sequence length="133" mass="15325">MSKLIRIKSFGNFSLKSLSGALKVCRLTRSTFIRDITKCSRLKNKRWKVLKSKPGFQREIRKETLRNAKEKASEGRKKGRRQRVWSLGALNYSEGVNRRRPSITRTKAVKHAARKYSHRSTDIVDLSPPISPS</sequence>
<organism evidence="2 3">
    <name type="scientific">Cardiocondyla obscurior</name>
    <dbReference type="NCBI Taxonomy" id="286306"/>
    <lineage>
        <taxon>Eukaryota</taxon>
        <taxon>Metazoa</taxon>
        <taxon>Ecdysozoa</taxon>
        <taxon>Arthropoda</taxon>
        <taxon>Hexapoda</taxon>
        <taxon>Insecta</taxon>
        <taxon>Pterygota</taxon>
        <taxon>Neoptera</taxon>
        <taxon>Endopterygota</taxon>
        <taxon>Hymenoptera</taxon>
        <taxon>Apocrita</taxon>
        <taxon>Aculeata</taxon>
        <taxon>Formicoidea</taxon>
        <taxon>Formicidae</taxon>
        <taxon>Myrmicinae</taxon>
        <taxon>Cardiocondyla</taxon>
    </lineage>
</organism>
<evidence type="ECO:0000313" key="2">
    <source>
        <dbReference type="EMBL" id="KAL0120040.1"/>
    </source>
</evidence>
<evidence type="ECO:0000256" key="1">
    <source>
        <dbReference type="SAM" id="MobiDB-lite"/>
    </source>
</evidence>
<evidence type="ECO:0000313" key="3">
    <source>
        <dbReference type="Proteomes" id="UP001430953"/>
    </source>
</evidence>
<proteinExistence type="predicted"/>
<name>A0AAW2FXV1_9HYME</name>
<gene>
    <name evidence="2" type="ORF">PUN28_008012</name>
</gene>
<dbReference type="EMBL" id="JADYXP020000007">
    <property type="protein sequence ID" value="KAL0120040.1"/>
    <property type="molecule type" value="Genomic_DNA"/>
</dbReference>
<reference evidence="2 3" key="1">
    <citation type="submission" date="2023-03" db="EMBL/GenBank/DDBJ databases">
        <title>High recombination rates correlate with genetic variation in Cardiocondyla obscurior ants.</title>
        <authorList>
            <person name="Errbii M."/>
        </authorList>
    </citation>
    <scope>NUCLEOTIDE SEQUENCE [LARGE SCALE GENOMIC DNA]</scope>
    <source>
        <strain evidence="2">Alpha-2009</strain>
        <tissue evidence="2">Whole body</tissue>
    </source>
</reference>
<protein>
    <submittedName>
        <fullName evidence="2">Uncharacterized protein</fullName>
    </submittedName>
</protein>
<dbReference type="AlphaFoldDB" id="A0AAW2FXV1"/>